<feature type="compositionally biased region" description="Low complexity" evidence="6">
    <location>
        <begin position="405"/>
        <end position="415"/>
    </location>
</feature>
<evidence type="ECO:0000256" key="3">
    <source>
        <dbReference type="ARBA" id="ARBA00022964"/>
    </source>
</evidence>
<evidence type="ECO:0000256" key="4">
    <source>
        <dbReference type="ARBA" id="ARBA00023002"/>
    </source>
</evidence>
<evidence type="ECO:0000256" key="5">
    <source>
        <dbReference type="ARBA" id="ARBA00023004"/>
    </source>
</evidence>
<dbReference type="PROSITE" id="PS51471">
    <property type="entry name" value="FE2OG_OXY"/>
    <property type="match status" value="1"/>
</dbReference>
<dbReference type="InterPro" id="IPR006620">
    <property type="entry name" value="Pro_4_hyd_alph"/>
</dbReference>
<keyword evidence="4" id="KW-0560">Oxidoreductase</keyword>
<organism evidence="8 9">
    <name type="scientific">Effrenium voratum</name>
    <dbReference type="NCBI Taxonomy" id="2562239"/>
    <lineage>
        <taxon>Eukaryota</taxon>
        <taxon>Sar</taxon>
        <taxon>Alveolata</taxon>
        <taxon>Dinophyceae</taxon>
        <taxon>Suessiales</taxon>
        <taxon>Symbiodiniaceae</taxon>
        <taxon>Effrenium</taxon>
    </lineage>
</organism>
<dbReference type="GO" id="GO:0005783">
    <property type="term" value="C:endoplasmic reticulum"/>
    <property type="evidence" value="ECO:0007669"/>
    <property type="project" value="TreeGrafter"/>
</dbReference>
<dbReference type="InterPro" id="IPR045054">
    <property type="entry name" value="P4HA-like"/>
</dbReference>
<evidence type="ECO:0000256" key="2">
    <source>
        <dbReference type="ARBA" id="ARBA00022723"/>
    </source>
</evidence>
<feature type="region of interest" description="Disordered" evidence="6">
    <location>
        <begin position="394"/>
        <end position="415"/>
    </location>
</feature>
<name>A0AA36HMC0_9DINO</name>
<reference evidence="8" key="1">
    <citation type="submission" date="2023-08" db="EMBL/GenBank/DDBJ databases">
        <authorList>
            <person name="Chen Y."/>
            <person name="Shah S."/>
            <person name="Dougan E. K."/>
            <person name="Thang M."/>
            <person name="Chan C."/>
        </authorList>
    </citation>
    <scope>NUCLEOTIDE SEQUENCE</scope>
</reference>
<dbReference type="PANTHER" id="PTHR10869:SF246">
    <property type="entry name" value="TRANSMEMBRANE PROLYL 4-HYDROXYLASE"/>
    <property type="match status" value="1"/>
</dbReference>
<dbReference type="GO" id="GO:0004656">
    <property type="term" value="F:procollagen-proline 4-dioxygenase activity"/>
    <property type="evidence" value="ECO:0007669"/>
    <property type="project" value="TreeGrafter"/>
</dbReference>
<evidence type="ECO:0000256" key="1">
    <source>
        <dbReference type="ARBA" id="ARBA00001961"/>
    </source>
</evidence>
<dbReference type="InterPro" id="IPR044862">
    <property type="entry name" value="Pro_4_hyd_alph_FE2OG_OXY"/>
</dbReference>
<dbReference type="GO" id="GO:0005506">
    <property type="term" value="F:iron ion binding"/>
    <property type="evidence" value="ECO:0007669"/>
    <property type="project" value="InterPro"/>
</dbReference>
<gene>
    <name evidence="8" type="ORF">EVOR1521_LOCUS1987</name>
</gene>
<accession>A0AA36HMC0</accession>
<keyword evidence="9" id="KW-1185">Reference proteome</keyword>
<dbReference type="GO" id="GO:0031418">
    <property type="term" value="F:L-ascorbic acid binding"/>
    <property type="evidence" value="ECO:0007669"/>
    <property type="project" value="InterPro"/>
</dbReference>
<keyword evidence="3" id="KW-0223">Dioxygenase</keyword>
<dbReference type="Proteomes" id="UP001178507">
    <property type="component" value="Unassembled WGS sequence"/>
</dbReference>
<comment type="caution">
    <text evidence="8">The sequence shown here is derived from an EMBL/GenBank/DDBJ whole genome shotgun (WGS) entry which is preliminary data.</text>
</comment>
<protein>
    <recommendedName>
        <fullName evidence="7">Fe2OG dioxygenase domain-containing protein</fullName>
    </recommendedName>
</protein>
<evidence type="ECO:0000256" key="6">
    <source>
        <dbReference type="SAM" id="MobiDB-lite"/>
    </source>
</evidence>
<keyword evidence="2" id="KW-0479">Metal-binding</keyword>
<dbReference type="EMBL" id="CAUJNA010000095">
    <property type="protein sequence ID" value="CAJ1371738.1"/>
    <property type="molecule type" value="Genomic_DNA"/>
</dbReference>
<evidence type="ECO:0000313" key="8">
    <source>
        <dbReference type="EMBL" id="CAJ1371738.1"/>
    </source>
</evidence>
<feature type="domain" description="Fe2OG dioxygenase" evidence="7">
    <location>
        <begin position="159"/>
        <end position="289"/>
    </location>
</feature>
<dbReference type="AlphaFoldDB" id="A0AA36HMC0"/>
<dbReference type="InterPro" id="IPR005123">
    <property type="entry name" value="Oxoglu/Fe-dep_dioxygenase_dom"/>
</dbReference>
<dbReference type="Gene3D" id="2.60.120.620">
    <property type="entry name" value="q2cbj1_9rhob like domain"/>
    <property type="match status" value="1"/>
</dbReference>
<sequence length="415" mass="46702">MPWKTASTQQGQGQAARNAGYVAAAVAVLAVCAGVWHKGATPASAPGPGETGRQTPIPSAALAALPSSPSEWRVLSEFPRIYVADGFLSHQECDVLRSQVAGRLEPAKVVEKEENKYDQQAKVRNNKQIWLNRTEERDLPEVFHILKRMHRAALIPEDDAEALQIGHYSVEEKYETHQDSDPRSGVARPATMIVYLNDVEEGGETLFPLSHRRECNMRWRRDAEGNQRFGIQNCCDREDLLRISAKKGRAVLFFNHDMGGDRDILAEHAACPVKQGEKWIAQRWFRYQPYQRLIHPLDARFDGLPLVPTGGSRELRVLSQKAPSVYLIEDFLGEEEVQLLLSLLGDARERWVSHEETRSSVLNAVVKRMHQAVRLPETAASLRLRAPGTREIRDLSRKRNRFDPSDGGPPDLDDT</sequence>
<dbReference type="Pfam" id="PF13640">
    <property type="entry name" value="2OG-FeII_Oxy_3"/>
    <property type="match status" value="1"/>
</dbReference>
<proteinExistence type="predicted"/>
<evidence type="ECO:0000313" key="9">
    <source>
        <dbReference type="Proteomes" id="UP001178507"/>
    </source>
</evidence>
<feature type="compositionally biased region" description="Basic and acidic residues" evidence="6">
    <location>
        <begin position="394"/>
        <end position="404"/>
    </location>
</feature>
<evidence type="ECO:0000259" key="7">
    <source>
        <dbReference type="PROSITE" id="PS51471"/>
    </source>
</evidence>
<dbReference type="SMART" id="SM00702">
    <property type="entry name" value="P4Hc"/>
    <property type="match status" value="1"/>
</dbReference>
<keyword evidence="5" id="KW-0408">Iron</keyword>
<dbReference type="PANTHER" id="PTHR10869">
    <property type="entry name" value="PROLYL 4-HYDROXYLASE ALPHA SUBUNIT"/>
    <property type="match status" value="1"/>
</dbReference>
<comment type="cofactor">
    <cofactor evidence="1">
        <name>L-ascorbate</name>
        <dbReference type="ChEBI" id="CHEBI:38290"/>
    </cofactor>
</comment>